<dbReference type="AlphaFoldDB" id="A0A0K2V2R2"/>
<accession>A0A0K2V2R2</accession>
<proteinExistence type="predicted"/>
<name>A0A0K2V2R2_LEPSM</name>
<sequence length="31" mass="3559">MMSPNYGFISIEFNFSSTSQNPRLLSCKVFL</sequence>
<protein>
    <submittedName>
        <fullName evidence="1">Uncharacterized protein</fullName>
    </submittedName>
</protein>
<reference evidence="1" key="1">
    <citation type="submission" date="2014-05" db="EMBL/GenBank/DDBJ databases">
        <authorList>
            <person name="Chronopoulou M."/>
        </authorList>
    </citation>
    <scope>NUCLEOTIDE SEQUENCE</scope>
    <source>
        <tissue evidence="1">Whole organism</tissue>
    </source>
</reference>
<dbReference type="EMBL" id="HACA01027462">
    <property type="protein sequence ID" value="CDW44823.1"/>
    <property type="molecule type" value="Transcribed_RNA"/>
</dbReference>
<evidence type="ECO:0000313" key="1">
    <source>
        <dbReference type="EMBL" id="CDW44823.1"/>
    </source>
</evidence>
<organism evidence="1">
    <name type="scientific">Lepeophtheirus salmonis</name>
    <name type="common">Salmon louse</name>
    <name type="synonym">Caligus salmonis</name>
    <dbReference type="NCBI Taxonomy" id="72036"/>
    <lineage>
        <taxon>Eukaryota</taxon>
        <taxon>Metazoa</taxon>
        <taxon>Ecdysozoa</taxon>
        <taxon>Arthropoda</taxon>
        <taxon>Crustacea</taxon>
        <taxon>Multicrustacea</taxon>
        <taxon>Hexanauplia</taxon>
        <taxon>Copepoda</taxon>
        <taxon>Siphonostomatoida</taxon>
        <taxon>Caligidae</taxon>
        <taxon>Lepeophtheirus</taxon>
    </lineage>
</organism>